<dbReference type="SUPFAM" id="SSF118215">
    <property type="entry name" value="Proton glutamate symport protein"/>
    <property type="match status" value="1"/>
</dbReference>
<feature type="transmembrane region" description="Helical" evidence="6">
    <location>
        <begin position="323"/>
        <end position="344"/>
    </location>
</feature>
<keyword evidence="2 6" id="KW-0813">Transport</keyword>
<dbReference type="Pfam" id="PF00375">
    <property type="entry name" value="SDF"/>
    <property type="match status" value="1"/>
</dbReference>
<proteinExistence type="inferred from homology"/>
<dbReference type="AlphaFoldDB" id="A0AA39GA33"/>
<sequence length="491" mass="53879">MAENKEVMPDNGAVPPSPTKDTKDIYGNADPVSTSSTQDQAHMYPEEDYPREKRPWWSGFFEMGHVLQIITAALLAIAIGVAVGSTTTVPDSARTIIAIPGMLWLRCLQAIVIPLIVCAMILAVQRLRAMEGEGGKLLARWTVGFYVITTVFSIILSVIMTALIWSPRFTRVSDDELALDEDNEYPDADDRPWYSVVDTLFKSFIPANIIQSLADNELLAILITAVVIGYLIRDANSTLLKLVAEIESMVTRVVAFIIKLAPIGVFFLILPNLVRMNFTEVGENLGYLIGGTLSTMAIHVFIVLPALFFAFTRKNPYSHWLKISPAWITAWGCASSAATLPVTLRVARERGIPKTVYMFTCPLGCLINMDGTAIYFPMAVVFMARTQGITPSVVDYVLMVLLSTLSAIGTTPIPSSSLVLTLMIANSIGVPMSAMYGVIVAIDWFLDRFRTAINVSGDLFASPIIAKMTKITDDDVRDENLNPIIRGQDVV</sequence>
<feature type="transmembrane region" description="Helical" evidence="6">
    <location>
        <begin position="253"/>
        <end position="274"/>
    </location>
</feature>
<dbReference type="PRINTS" id="PR00173">
    <property type="entry name" value="EDTRNSPORT"/>
</dbReference>
<gene>
    <name evidence="8" type="ORF">NLU13_9874</name>
</gene>
<evidence type="ECO:0000256" key="1">
    <source>
        <dbReference type="ARBA" id="ARBA00004141"/>
    </source>
</evidence>
<dbReference type="PANTHER" id="PTHR11958">
    <property type="entry name" value="SODIUM/DICARBOXYLATE SYMPORTER-RELATED"/>
    <property type="match status" value="1"/>
</dbReference>
<accession>A0AA39GA33</accession>
<dbReference type="EMBL" id="JAPDFR010000010">
    <property type="protein sequence ID" value="KAK0382779.1"/>
    <property type="molecule type" value="Genomic_DNA"/>
</dbReference>
<keyword evidence="9" id="KW-1185">Reference proteome</keyword>
<comment type="similarity">
    <text evidence="6">Belongs to the dicarboxylate/amino acid:cation symporter (DAACS) (TC 2.A.23) family.</text>
</comment>
<feature type="transmembrane region" description="Helical" evidence="6">
    <location>
        <begin position="60"/>
        <end position="83"/>
    </location>
</feature>
<protein>
    <recommendedName>
        <fullName evidence="6">Amino acid transporter</fullName>
    </recommendedName>
</protein>
<evidence type="ECO:0000313" key="9">
    <source>
        <dbReference type="Proteomes" id="UP001175261"/>
    </source>
</evidence>
<feature type="transmembrane region" description="Helical" evidence="6">
    <location>
        <begin position="209"/>
        <end position="232"/>
    </location>
</feature>
<dbReference type="GO" id="GO:0015175">
    <property type="term" value="F:neutral L-amino acid transmembrane transporter activity"/>
    <property type="evidence" value="ECO:0007669"/>
    <property type="project" value="TreeGrafter"/>
</dbReference>
<dbReference type="InterPro" id="IPR001991">
    <property type="entry name" value="Na-dicarboxylate_symporter"/>
</dbReference>
<reference evidence="8" key="1">
    <citation type="submission" date="2022-10" db="EMBL/GenBank/DDBJ databases">
        <title>Determination and structural analysis of whole genome sequence of Sarocladium strictum F4-1.</title>
        <authorList>
            <person name="Hu L."/>
            <person name="Jiang Y."/>
        </authorList>
    </citation>
    <scope>NUCLEOTIDE SEQUENCE</scope>
    <source>
        <strain evidence="8">F4-1</strain>
    </source>
</reference>
<feature type="compositionally biased region" description="Polar residues" evidence="7">
    <location>
        <begin position="31"/>
        <end position="40"/>
    </location>
</feature>
<dbReference type="InterPro" id="IPR036458">
    <property type="entry name" value="Na:dicarbo_symporter_sf"/>
</dbReference>
<keyword evidence="3 6" id="KW-0812">Transmembrane</keyword>
<evidence type="ECO:0000256" key="7">
    <source>
        <dbReference type="SAM" id="MobiDB-lite"/>
    </source>
</evidence>
<feature type="transmembrane region" description="Helical" evidence="6">
    <location>
        <begin position="356"/>
        <end position="381"/>
    </location>
</feature>
<dbReference type="GO" id="GO:0015501">
    <property type="term" value="F:glutamate:sodium symporter activity"/>
    <property type="evidence" value="ECO:0007669"/>
    <property type="project" value="TreeGrafter"/>
</dbReference>
<dbReference type="PANTHER" id="PTHR11958:SF63">
    <property type="entry name" value="AMINO ACID TRANSPORTER"/>
    <property type="match status" value="1"/>
</dbReference>
<evidence type="ECO:0000313" key="8">
    <source>
        <dbReference type="EMBL" id="KAK0382779.1"/>
    </source>
</evidence>
<keyword evidence="4 6" id="KW-1133">Transmembrane helix</keyword>
<feature type="transmembrane region" description="Helical" evidence="6">
    <location>
        <begin position="286"/>
        <end position="311"/>
    </location>
</feature>
<keyword evidence="6" id="KW-0769">Symport</keyword>
<dbReference type="InterPro" id="IPR050746">
    <property type="entry name" value="DAACS"/>
</dbReference>
<comment type="subcellular location">
    <subcellularLocation>
        <location evidence="1 6">Membrane</location>
        <topology evidence="1 6">Multi-pass membrane protein</topology>
    </subcellularLocation>
</comment>
<comment type="caution">
    <text evidence="8">The sequence shown here is derived from an EMBL/GenBank/DDBJ whole genome shotgun (WGS) entry which is preliminary data.</text>
</comment>
<dbReference type="GO" id="GO:0005313">
    <property type="term" value="F:L-glutamate transmembrane transporter activity"/>
    <property type="evidence" value="ECO:0007669"/>
    <property type="project" value="TreeGrafter"/>
</dbReference>
<dbReference type="Gene3D" id="1.10.3860.10">
    <property type="entry name" value="Sodium:dicarboxylate symporter"/>
    <property type="match status" value="1"/>
</dbReference>
<organism evidence="8 9">
    <name type="scientific">Sarocladium strictum</name>
    <name type="common">Black bundle disease fungus</name>
    <name type="synonym">Acremonium strictum</name>
    <dbReference type="NCBI Taxonomy" id="5046"/>
    <lineage>
        <taxon>Eukaryota</taxon>
        <taxon>Fungi</taxon>
        <taxon>Dikarya</taxon>
        <taxon>Ascomycota</taxon>
        <taxon>Pezizomycotina</taxon>
        <taxon>Sordariomycetes</taxon>
        <taxon>Hypocreomycetidae</taxon>
        <taxon>Hypocreales</taxon>
        <taxon>Sarocladiaceae</taxon>
        <taxon>Sarocladium</taxon>
    </lineage>
</organism>
<dbReference type="GO" id="GO:0005886">
    <property type="term" value="C:plasma membrane"/>
    <property type="evidence" value="ECO:0007669"/>
    <property type="project" value="TreeGrafter"/>
</dbReference>
<keyword evidence="5 6" id="KW-0472">Membrane</keyword>
<name>A0AA39GA33_SARSR</name>
<evidence type="ECO:0000256" key="2">
    <source>
        <dbReference type="ARBA" id="ARBA00022448"/>
    </source>
</evidence>
<evidence type="ECO:0000256" key="5">
    <source>
        <dbReference type="ARBA" id="ARBA00023136"/>
    </source>
</evidence>
<feature type="transmembrane region" description="Helical" evidence="6">
    <location>
        <begin position="103"/>
        <end position="124"/>
    </location>
</feature>
<dbReference type="Proteomes" id="UP001175261">
    <property type="component" value="Unassembled WGS sequence"/>
</dbReference>
<evidence type="ECO:0000256" key="3">
    <source>
        <dbReference type="ARBA" id="ARBA00022692"/>
    </source>
</evidence>
<evidence type="ECO:0000256" key="4">
    <source>
        <dbReference type="ARBA" id="ARBA00022989"/>
    </source>
</evidence>
<evidence type="ECO:0000256" key="6">
    <source>
        <dbReference type="RuleBase" id="RU361216"/>
    </source>
</evidence>
<feature type="transmembrane region" description="Helical" evidence="6">
    <location>
        <begin position="145"/>
        <end position="165"/>
    </location>
</feature>
<feature type="transmembrane region" description="Helical" evidence="6">
    <location>
        <begin position="419"/>
        <end position="446"/>
    </location>
</feature>
<feature type="region of interest" description="Disordered" evidence="7">
    <location>
        <begin position="1"/>
        <end position="47"/>
    </location>
</feature>
<feature type="transmembrane region" description="Helical" evidence="6">
    <location>
        <begin position="393"/>
        <end position="413"/>
    </location>
</feature>